<evidence type="ECO:0000313" key="2">
    <source>
        <dbReference type="EMBL" id="DAD41415.1"/>
    </source>
</evidence>
<proteinExistence type="predicted"/>
<evidence type="ECO:0000256" key="1">
    <source>
        <dbReference type="SAM" id="Phobius"/>
    </source>
</evidence>
<feature type="transmembrane region" description="Helical" evidence="1">
    <location>
        <begin position="65"/>
        <end position="85"/>
    </location>
</feature>
<dbReference type="EMBL" id="DUZY01000005">
    <property type="protein sequence ID" value="DAD41415.1"/>
    <property type="molecule type" value="Genomic_DNA"/>
</dbReference>
<dbReference type="Proteomes" id="UP000607653">
    <property type="component" value="Unassembled WGS sequence"/>
</dbReference>
<evidence type="ECO:0000313" key="3">
    <source>
        <dbReference type="Proteomes" id="UP000607653"/>
    </source>
</evidence>
<name>A0A822ZDC4_NELNU</name>
<keyword evidence="1" id="KW-0472">Membrane</keyword>
<reference evidence="2 3" key="1">
    <citation type="journal article" date="2020" name="Mol. Biol. Evol.">
        <title>Distinct Expression and Methylation Patterns for Genes with Different Fates following a Single Whole-Genome Duplication in Flowering Plants.</title>
        <authorList>
            <person name="Shi T."/>
            <person name="Rahmani R.S."/>
            <person name="Gugger P.F."/>
            <person name="Wang M."/>
            <person name="Li H."/>
            <person name="Zhang Y."/>
            <person name="Li Z."/>
            <person name="Wang Q."/>
            <person name="Van de Peer Y."/>
            <person name="Marchal K."/>
            <person name="Chen J."/>
        </authorList>
    </citation>
    <scope>NUCLEOTIDE SEQUENCE [LARGE SCALE GENOMIC DNA]</scope>
    <source>
        <tissue evidence="2">Leaf</tissue>
    </source>
</reference>
<keyword evidence="1" id="KW-0812">Transmembrane</keyword>
<feature type="transmembrane region" description="Helical" evidence="1">
    <location>
        <begin position="97"/>
        <end position="116"/>
    </location>
</feature>
<comment type="caution">
    <text evidence="2">The sequence shown here is derived from an EMBL/GenBank/DDBJ whole genome shotgun (WGS) entry which is preliminary data.</text>
</comment>
<organism evidence="2 3">
    <name type="scientific">Nelumbo nucifera</name>
    <name type="common">Sacred lotus</name>
    <dbReference type="NCBI Taxonomy" id="4432"/>
    <lineage>
        <taxon>Eukaryota</taxon>
        <taxon>Viridiplantae</taxon>
        <taxon>Streptophyta</taxon>
        <taxon>Embryophyta</taxon>
        <taxon>Tracheophyta</taxon>
        <taxon>Spermatophyta</taxon>
        <taxon>Magnoliopsida</taxon>
        <taxon>Proteales</taxon>
        <taxon>Nelumbonaceae</taxon>
        <taxon>Nelumbo</taxon>
    </lineage>
</organism>
<protein>
    <submittedName>
        <fullName evidence="2">Uncharacterized protein</fullName>
    </submittedName>
</protein>
<keyword evidence="3" id="KW-1185">Reference proteome</keyword>
<gene>
    <name evidence="2" type="ORF">HUJ06_015738</name>
</gene>
<keyword evidence="1" id="KW-1133">Transmembrane helix</keyword>
<accession>A0A822ZDC4</accession>
<sequence>MDSLVGKDCEVFVNWFGFMERGTSGTILYVNALAMVRIVNFILVTTQVWCFASLFYLMPLSLVKLLVLKSFVTTSIHILFGLPLAPSLAFAICNKSILLTGVFFGLLCTSPNHLGLLSSFPLIHLNIHICTTLIFCCRCSVSKAKGAKEKKSARANS</sequence>
<feature type="transmembrane region" description="Helical" evidence="1">
    <location>
        <begin position="38"/>
        <end position="59"/>
    </location>
</feature>
<feature type="transmembrane region" description="Helical" evidence="1">
    <location>
        <begin position="122"/>
        <end position="141"/>
    </location>
</feature>
<dbReference type="AlphaFoldDB" id="A0A822ZDC4"/>